<evidence type="ECO:0000313" key="3">
    <source>
        <dbReference type="Proteomes" id="UP000076727"/>
    </source>
</evidence>
<proteinExistence type="predicted"/>
<dbReference type="AlphaFoldDB" id="A0A165RJM4"/>
<evidence type="ECO:0000256" key="1">
    <source>
        <dbReference type="SAM" id="MobiDB-lite"/>
    </source>
</evidence>
<feature type="region of interest" description="Disordered" evidence="1">
    <location>
        <begin position="128"/>
        <end position="148"/>
    </location>
</feature>
<evidence type="ECO:0000313" key="2">
    <source>
        <dbReference type="EMBL" id="KZT70838.1"/>
    </source>
</evidence>
<dbReference type="Proteomes" id="UP000076727">
    <property type="component" value="Unassembled WGS sequence"/>
</dbReference>
<gene>
    <name evidence="2" type="ORF">DAEQUDRAFT_168588</name>
</gene>
<sequence>MGLKVLTYWAAAIRAGAATGSFAAYTTNGDPYAWARHGRRRIFRAHLALNRFWRKPASACAPCPTLLGAHLIPATRPFLFGTHVHLYVLPPQAFHASHQSAISPSHRRLEPPAKRADNGIWRISLRTTHQRSTTTPRSTAHAQRGPQFAVIDSSTESPAVYMITGRSAGGK</sequence>
<keyword evidence="3" id="KW-1185">Reference proteome</keyword>
<feature type="compositionally biased region" description="Polar residues" evidence="1">
    <location>
        <begin position="128"/>
        <end position="141"/>
    </location>
</feature>
<reference evidence="2 3" key="1">
    <citation type="journal article" date="2016" name="Mol. Biol. Evol.">
        <title>Comparative Genomics of Early-Diverging Mushroom-Forming Fungi Provides Insights into the Origins of Lignocellulose Decay Capabilities.</title>
        <authorList>
            <person name="Nagy L.G."/>
            <person name="Riley R."/>
            <person name="Tritt A."/>
            <person name="Adam C."/>
            <person name="Daum C."/>
            <person name="Floudas D."/>
            <person name="Sun H."/>
            <person name="Yadav J.S."/>
            <person name="Pangilinan J."/>
            <person name="Larsson K.H."/>
            <person name="Matsuura K."/>
            <person name="Barry K."/>
            <person name="Labutti K."/>
            <person name="Kuo R."/>
            <person name="Ohm R.A."/>
            <person name="Bhattacharya S.S."/>
            <person name="Shirouzu T."/>
            <person name="Yoshinaga Y."/>
            <person name="Martin F.M."/>
            <person name="Grigoriev I.V."/>
            <person name="Hibbett D.S."/>
        </authorList>
    </citation>
    <scope>NUCLEOTIDE SEQUENCE [LARGE SCALE GENOMIC DNA]</scope>
    <source>
        <strain evidence="2 3">L-15889</strain>
    </source>
</reference>
<accession>A0A165RJM4</accession>
<protein>
    <submittedName>
        <fullName evidence="2">Uncharacterized protein</fullName>
    </submittedName>
</protein>
<dbReference type="EMBL" id="KV429049">
    <property type="protein sequence ID" value="KZT70838.1"/>
    <property type="molecule type" value="Genomic_DNA"/>
</dbReference>
<name>A0A165RJM4_9APHY</name>
<organism evidence="2 3">
    <name type="scientific">Daedalea quercina L-15889</name>
    <dbReference type="NCBI Taxonomy" id="1314783"/>
    <lineage>
        <taxon>Eukaryota</taxon>
        <taxon>Fungi</taxon>
        <taxon>Dikarya</taxon>
        <taxon>Basidiomycota</taxon>
        <taxon>Agaricomycotina</taxon>
        <taxon>Agaricomycetes</taxon>
        <taxon>Polyporales</taxon>
        <taxon>Fomitopsis</taxon>
    </lineage>
</organism>